<keyword evidence="4" id="KW-0233">DNA recombination</keyword>
<reference evidence="7 8" key="1">
    <citation type="submission" date="2022-03" db="EMBL/GenBank/DDBJ databases">
        <title>Luteimonas soily sp. nov., a novel bacterium isolated from the soil.</title>
        <authorList>
            <person name="Zhang X."/>
        </authorList>
    </citation>
    <scope>NUCLEOTIDE SEQUENCE [LARGE SCALE GENOMIC DNA]</scope>
    <source>
        <strain evidence="7 8">50</strain>
    </source>
</reference>
<dbReference type="InterPro" id="IPR050808">
    <property type="entry name" value="Phage_Integrase"/>
</dbReference>
<feature type="compositionally biased region" description="Basic and acidic residues" evidence="5">
    <location>
        <begin position="104"/>
        <end position="117"/>
    </location>
</feature>
<feature type="domain" description="Tyr recombinase" evidence="6">
    <location>
        <begin position="247"/>
        <end position="442"/>
    </location>
</feature>
<dbReference type="Gene3D" id="3.30.160.390">
    <property type="entry name" value="Integrase, DNA-binding domain"/>
    <property type="match status" value="1"/>
</dbReference>
<name>A0ABT0A1Y9_9GAMM</name>
<dbReference type="InterPro" id="IPR010998">
    <property type="entry name" value="Integrase_recombinase_N"/>
</dbReference>
<sequence>MPRAKLTESYIKSMPVPSGSLYELHWDTEVKGLTARITKGGSRHFVLAYTFDGKNKRFTIGRWMPPPSNRLGGPATREFVGTLDWARQEAKQLIGRIAAGHDPSQQKKDSRAAREAAKQQAAKEVTVATLADRYLKEWAKPNKRSWKEDERRIELVIKPTWGNRKAKEITRADVHQLIKPVAIGDPQNGIAPRLAEAGHRLALVRKMYSYALDEEIVEVHPCLRMKIPGGKPKPRTRALTTPKELRVLWRITDPESIWSRAPVKRRTAASLRDKRFAHGEGDALRLLLLTGARASEVCDLPWAELDLDAATWLLPAARSKNKRPNLIPLIPVAVDLLRRRRETVEGDHVFPAARSPHLVDENLSRPLREICKELQRAGFGGVLLGVDPFTPHDLRRTVETGMAAAKVPKEYRDRVLNHIDASVGGQHYNMYDYLDEKREALEKWWRRLEGMLQGEKSNVVPLRRAG</sequence>
<dbReference type="Pfam" id="PF13356">
    <property type="entry name" value="Arm-DNA-bind_3"/>
    <property type="match status" value="1"/>
</dbReference>
<gene>
    <name evidence="7" type="ORF">MQC88_03240</name>
</gene>
<protein>
    <submittedName>
        <fullName evidence="7">Tyrosine-type recombinase/integrase</fullName>
    </submittedName>
</protein>
<dbReference type="InterPro" id="IPR011010">
    <property type="entry name" value="DNA_brk_join_enz"/>
</dbReference>
<dbReference type="CDD" id="cd00801">
    <property type="entry name" value="INT_P4_C"/>
    <property type="match status" value="1"/>
</dbReference>
<dbReference type="InterPro" id="IPR038488">
    <property type="entry name" value="Integrase_DNA-bd_sf"/>
</dbReference>
<feature type="region of interest" description="Disordered" evidence="5">
    <location>
        <begin position="98"/>
        <end position="121"/>
    </location>
</feature>
<dbReference type="PROSITE" id="PS51898">
    <property type="entry name" value="TYR_RECOMBINASE"/>
    <property type="match status" value="1"/>
</dbReference>
<dbReference type="Gene3D" id="1.10.443.10">
    <property type="entry name" value="Intergrase catalytic core"/>
    <property type="match status" value="1"/>
</dbReference>
<proteinExistence type="inferred from homology"/>
<dbReference type="InterPro" id="IPR002104">
    <property type="entry name" value="Integrase_catalytic"/>
</dbReference>
<keyword evidence="2" id="KW-0229">DNA integration</keyword>
<dbReference type="PANTHER" id="PTHR30629">
    <property type="entry name" value="PROPHAGE INTEGRASE"/>
    <property type="match status" value="1"/>
</dbReference>
<evidence type="ECO:0000256" key="5">
    <source>
        <dbReference type="SAM" id="MobiDB-lite"/>
    </source>
</evidence>
<keyword evidence="8" id="KW-1185">Reference proteome</keyword>
<dbReference type="Proteomes" id="UP001165423">
    <property type="component" value="Unassembled WGS sequence"/>
</dbReference>
<evidence type="ECO:0000259" key="6">
    <source>
        <dbReference type="PROSITE" id="PS51898"/>
    </source>
</evidence>
<dbReference type="Pfam" id="PF00589">
    <property type="entry name" value="Phage_integrase"/>
    <property type="match status" value="1"/>
</dbReference>
<evidence type="ECO:0000256" key="3">
    <source>
        <dbReference type="ARBA" id="ARBA00023125"/>
    </source>
</evidence>
<dbReference type="SUPFAM" id="SSF56349">
    <property type="entry name" value="DNA breaking-rejoining enzymes"/>
    <property type="match status" value="1"/>
</dbReference>
<comment type="similarity">
    <text evidence="1">Belongs to the 'phage' integrase family.</text>
</comment>
<evidence type="ECO:0000256" key="1">
    <source>
        <dbReference type="ARBA" id="ARBA00008857"/>
    </source>
</evidence>
<accession>A0ABT0A1Y9</accession>
<dbReference type="PANTHER" id="PTHR30629:SF2">
    <property type="entry name" value="PROPHAGE INTEGRASE INTS-RELATED"/>
    <property type="match status" value="1"/>
</dbReference>
<keyword evidence="3" id="KW-0238">DNA-binding</keyword>
<evidence type="ECO:0000256" key="4">
    <source>
        <dbReference type="ARBA" id="ARBA00023172"/>
    </source>
</evidence>
<dbReference type="EMBL" id="JALGCL010000001">
    <property type="protein sequence ID" value="MCJ0824983.1"/>
    <property type="molecule type" value="Genomic_DNA"/>
</dbReference>
<dbReference type="InterPro" id="IPR013762">
    <property type="entry name" value="Integrase-like_cat_sf"/>
</dbReference>
<dbReference type="Gene3D" id="1.10.150.130">
    <property type="match status" value="1"/>
</dbReference>
<organism evidence="7 8">
    <name type="scientific">Cognatiluteimonas sedimenti</name>
    <dbReference type="NCBI Taxonomy" id="2927791"/>
    <lineage>
        <taxon>Bacteria</taxon>
        <taxon>Pseudomonadati</taxon>
        <taxon>Pseudomonadota</taxon>
        <taxon>Gammaproteobacteria</taxon>
        <taxon>Lysobacterales</taxon>
        <taxon>Lysobacteraceae</taxon>
        <taxon>Cognatiluteimonas</taxon>
    </lineage>
</organism>
<evidence type="ECO:0000313" key="8">
    <source>
        <dbReference type="Proteomes" id="UP001165423"/>
    </source>
</evidence>
<comment type="caution">
    <text evidence="7">The sequence shown here is derived from an EMBL/GenBank/DDBJ whole genome shotgun (WGS) entry which is preliminary data.</text>
</comment>
<evidence type="ECO:0000256" key="2">
    <source>
        <dbReference type="ARBA" id="ARBA00022908"/>
    </source>
</evidence>
<dbReference type="InterPro" id="IPR025166">
    <property type="entry name" value="Integrase_DNA_bind_dom"/>
</dbReference>
<evidence type="ECO:0000313" key="7">
    <source>
        <dbReference type="EMBL" id="MCJ0824983.1"/>
    </source>
</evidence>
<dbReference type="RefSeq" id="WP_243319189.1">
    <property type="nucleotide sequence ID" value="NZ_JALGCL010000001.1"/>
</dbReference>